<evidence type="ECO:0000313" key="1">
    <source>
        <dbReference type="EMBL" id="KFF14735.1"/>
    </source>
</evidence>
<dbReference type="AlphaFoldDB" id="A0A086ADH1"/>
<gene>
    <name evidence="1" type="ORF">IW15_04705</name>
</gene>
<dbReference type="STRING" id="445961.IW15_04705"/>
<proteinExistence type="predicted"/>
<organism evidence="1 2">
    <name type="scientific">Chryseobacterium soli</name>
    <dbReference type="NCBI Taxonomy" id="445961"/>
    <lineage>
        <taxon>Bacteria</taxon>
        <taxon>Pseudomonadati</taxon>
        <taxon>Bacteroidota</taxon>
        <taxon>Flavobacteriia</taxon>
        <taxon>Flavobacteriales</taxon>
        <taxon>Weeksellaceae</taxon>
        <taxon>Chryseobacterium group</taxon>
        <taxon>Chryseobacterium</taxon>
    </lineage>
</organism>
<evidence type="ECO:0000313" key="2">
    <source>
        <dbReference type="Proteomes" id="UP000028705"/>
    </source>
</evidence>
<sequence length="250" mass="29699">MVLFTFNVINIEAKAKNGVQISDVERLKITEDNTKAILRTLDIHDNKASFFIEISLTEKLQNLIKAISSQGHEIAFYNKDSNLREIEEAKKKTEEFLEKQIRGIRQKDIRLRQEDLKMLEFNYVSNIDNAEILFPFKRLQRNTEITEEDGLSIVPESISPYSQLPYNDFVFQVLPMKYYKNMVFETLKNDDFVLIYLNSWQFTDFKKYPFEIPFYRSLFSGKKMEDKLDALLSWINEKEMATSRMKDYIF</sequence>
<dbReference type="GO" id="GO:0005975">
    <property type="term" value="P:carbohydrate metabolic process"/>
    <property type="evidence" value="ECO:0007669"/>
    <property type="project" value="InterPro"/>
</dbReference>
<dbReference type="eggNOG" id="COG0726">
    <property type="taxonomic scope" value="Bacteria"/>
</dbReference>
<dbReference type="Proteomes" id="UP000028705">
    <property type="component" value="Unassembled WGS sequence"/>
</dbReference>
<accession>A0A086ADH1</accession>
<dbReference type="InterPro" id="IPR011330">
    <property type="entry name" value="Glyco_hydro/deAcase_b/a-brl"/>
</dbReference>
<reference evidence="1 2" key="1">
    <citation type="submission" date="2014-07" db="EMBL/GenBank/DDBJ databases">
        <title>Genome of Chryseobacterium soli DSM 19298.</title>
        <authorList>
            <person name="Stropko S.J."/>
            <person name="Pipes S.E."/>
            <person name="Newman J."/>
        </authorList>
    </citation>
    <scope>NUCLEOTIDE SEQUENCE [LARGE SCALE GENOMIC DNA]</scope>
    <source>
        <strain evidence="1 2">DSM 19298</strain>
    </source>
</reference>
<dbReference type="OrthoDB" id="1273893at2"/>
<name>A0A086ADH1_9FLAO</name>
<dbReference type="RefSeq" id="WP_034709594.1">
    <property type="nucleotide sequence ID" value="NZ_JPRH01000001.1"/>
</dbReference>
<keyword evidence="2" id="KW-1185">Reference proteome</keyword>
<dbReference type="Gene3D" id="3.20.20.370">
    <property type="entry name" value="Glycoside hydrolase/deacetylase"/>
    <property type="match status" value="1"/>
</dbReference>
<dbReference type="EMBL" id="JPRH01000001">
    <property type="protein sequence ID" value="KFF14735.1"/>
    <property type="molecule type" value="Genomic_DNA"/>
</dbReference>
<comment type="caution">
    <text evidence="1">The sequence shown here is derived from an EMBL/GenBank/DDBJ whole genome shotgun (WGS) entry which is preliminary data.</text>
</comment>
<dbReference type="SUPFAM" id="SSF88713">
    <property type="entry name" value="Glycoside hydrolase/deacetylase"/>
    <property type="match status" value="1"/>
</dbReference>
<protein>
    <submittedName>
        <fullName evidence="1">Polysaccharide deacetylase</fullName>
    </submittedName>
</protein>